<evidence type="ECO:0000313" key="4">
    <source>
        <dbReference type="Proteomes" id="UP000251341"/>
    </source>
</evidence>
<feature type="domain" description="DUF2726" evidence="2">
    <location>
        <begin position="37"/>
        <end position="158"/>
    </location>
</feature>
<accession>A0A315EGM6</accession>
<keyword evidence="1" id="KW-1133">Transmembrane helix</keyword>
<dbReference type="EMBL" id="NESP01000002">
    <property type="protein sequence ID" value="PUE56451.1"/>
    <property type="molecule type" value="Genomic_DNA"/>
</dbReference>
<evidence type="ECO:0000256" key="1">
    <source>
        <dbReference type="SAM" id="Phobius"/>
    </source>
</evidence>
<dbReference type="Proteomes" id="UP000251341">
    <property type="component" value="Unassembled WGS sequence"/>
</dbReference>
<keyword evidence="1" id="KW-0812">Transmembrane</keyword>
<evidence type="ECO:0000313" key="3">
    <source>
        <dbReference type="EMBL" id="PUE56451.1"/>
    </source>
</evidence>
<sequence>MNEIMKLNTELIALGLLFFCLIFFALIPRKPYKRAEFLFTPAERIFYKHLVRAVNGDYLVFGKVRVADLITIKGKYGSKSSMRDLAKVAQKHVDFCLCHPETLAVICAIELNDKSHDRLDRKSRDGFLDKVCKDVGLPLVWIKAQNNYNMIEIRQSIKVSIESVAQTNQSNPIYNPKEFRKQRP</sequence>
<name>A0A315EGM6_9BURK</name>
<proteinExistence type="predicted"/>
<organism evidence="3 4">
    <name type="scientific">Limnohabitans curvus</name>
    <dbReference type="NCBI Taxonomy" id="323423"/>
    <lineage>
        <taxon>Bacteria</taxon>
        <taxon>Pseudomonadati</taxon>
        <taxon>Pseudomonadota</taxon>
        <taxon>Betaproteobacteria</taxon>
        <taxon>Burkholderiales</taxon>
        <taxon>Comamonadaceae</taxon>
        <taxon>Limnohabitans</taxon>
    </lineage>
</organism>
<reference evidence="3 4" key="1">
    <citation type="submission" date="2017-04" db="EMBL/GenBank/DDBJ databases">
        <title>Unexpected and diverse lifestyles within the genus Limnohabitans.</title>
        <authorList>
            <person name="Kasalicky V."/>
            <person name="Mehrshad M."/>
            <person name="Andrei S.-A."/>
            <person name="Salcher M."/>
            <person name="Kratochvilova H."/>
            <person name="Simek K."/>
            <person name="Ghai R."/>
        </authorList>
    </citation>
    <scope>NUCLEOTIDE SEQUENCE [LARGE SCALE GENOMIC DNA]</scope>
    <source>
        <strain evidence="3 4">MWH-C5</strain>
    </source>
</reference>
<gene>
    <name evidence="3" type="ORF">B9Z44_14490</name>
</gene>
<keyword evidence="4" id="KW-1185">Reference proteome</keyword>
<dbReference type="InterPro" id="IPR024402">
    <property type="entry name" value="DUF2726"/>
</dbReference>
<protein>
    <recommendedName>
        <fullName evidence="2">DUF2726 domain-containing protein</fullName>
    </recommendedName>
</protein>
<dbReference type="AlphaFoldDB" id="A0A315EGM6"/>
<comment type="caution">
    <text evidence="3">The sequence shown here is derived from an EMBL/GenBank/DDBJ whole genome shotgun (WGS) entry which is preliminary data.</text>
</comment>
<keyword evidence="1" id="KW-0472">Membrane</keyword>
<dbReference type="Pfam" id="PF10881">
    <property type="entry name" value="DUF2726"/>
    <property type="match status" value="1"/>
</dbReference>
<evidence type="ECO:0000259" key="2">
    <source>
        <dbReference type="Pfam" id="PF10881"/>
    </source>
</evidence>
<feature type="transmembrane region" description="Helical" evidence="1">
    <location>
        <begin position="12"/>
        <end position="28"/>
    </location>
</feature>